<dbReference type="InterPro" id="IPR022655">
    <property type="entry name" value="DUF1553"/>
</dbReference>
<dbReference type="PANTHER" id="PTHR35889">
    <property type="entry name" value="CYCLOINULO-OLIGOSACCHARIDE FRUCTANOTRANSFERASE-RELATED"/>
    <property type="match status" value="1"/>
</dbReference>
<keyword evidence="2 3" id="KW-0408">Iron</keyword>
<evidence type="ECO:0000313" key="6">
    <source>
        <dbReference type="Proteomes" id="UP001596472"/>
    </source>
</evidence>
<dbReference type="InterPro" id="IPR009056">
    <property type="entry name" value="Cyt_c-like_dom"/>
</dbReference>
<keyword evidence="1 3" id="KW-0479">Metal-binding</keyword>
<dbReference type="Pfam" id="PF07583">
    <property type="entry name" value="PSCyt2"/>
    <property type="match status" value="1"/>
</dbReference>
<dbReference type="Proteomes" id="UP001596472">
    <property type="component" value="Unassembled WGS sequence"/>
</dbReference>
<comment type="caution">
    <text evidence="5">The sequence shown here is derived from an EMBL/GenBank/DDBJ whole genome shotgun (WGS) entry which is preliminary data.</text>
</comment>
<evidence type="ECO:0000259" key="4">
    <source>
        <dbReference type="PROSITE" id="PS51007"/>
    </source>
</evidence>
<name>A0ABW2L5I7_9BACT</name>
<proteinExistence type="predicted"/>
<dbReference type="EMBL" id="JBHTBS010000002">
    <property type="protein sequence ID" value="MFC7336821.1"/>
    <property type="molecule type" value="Genomic_DNA"/>
</dbReference>
<feature type="domain" description="Cytochrome c" evidence="4">
    <location>
        <begin position="11"/>
        <end position="112"/>
    </location>
</feature>
<dbReference type="PANTHER" id="PTHR35889:SF3">
    <property type="entry name" value="F-BOX DOMAIN-CONTAINING PROTEIN"/>
    <property type="match status" value="1"/>
</dbReference>
<dbReference type="RefSeq" id="WP_379710532.1">
    <property type="nucleotide sequence ID" value="NZ_JBHTBS010000002.1"/>
</dbReference>
<organism evidence="5 6">
    <name type="scientific">Haloferula chungangensis</name>
    <dbReference type="NCBI Taxonomy" id="1048331"/>
    <lineage>
        <taxon>Bacteria</taxon>
        <taxon>Pseudomonadati</taxon>
        <taxon>Verrucomicrobiota</taxon>
        <taxon>Verrucomicrobiia</taxon>
        <taxon>Verrucomicrobiales</taxon>
        <taxon>Verrucomicrobiaceae</taxon>
        <taxon>Haloferula</taxon>
    </lineage>
</organism>
<dbReference type="Pfam" id="PF07587">
    <property type="entry name" value="PSD1"/>
    <property type="match status" value="1"/>
</dbReference>
<evidence type="ECO:0000256" key="3">
    <source>
        <dbReference type="PROSITE-ProRule" id="PRU00433"/>
    </source>
</evidence>
<evidence type="ECO:0000256" key="2">
    <source>
        <dbReference type="ARBA" id="ARBA00023004"/>
    </source>
</evidence>
<accession>A0ABW2L5I7</accession>
<dbReference type="InterPro" id="IPR011429">
    <property type="entry name" value="Cyt_c_Planctomycete-type"/>
</dbReference>
<gene>
    <name evidence="5" type="ORF">ACFQY0_06510</name>
</gene>
<dbReference type="InterPro" id="IPR011444">
    <property type="entry name" value="DUF1549"/>
</dbReference>
<reference evidence="6" key="1">
    <citation type="journal article" date="2019" name="Int. J. Syst. Evol. Microbiol.">
        <title>The Global Catalogue of Microorganisms (GCM) 10K type strain sequencing project: providing services to taxonomists for standard genome sequencing and annotation.</title>
        <authorList>
            <consortium name="The Broad Institute Genomics Platform"/>
            <consortium name="The Broad Institute Genome Sequencing Center for Infectious Disease"/>
            <person name="Wu L."/>
            <person name="Ma J."/>
        </authorList>
    </citation>
    <scope>NUCLEOTIDE SEQUENCE [LARGE SCALE GENOMIC DNA]</scope>
    <source>
        <strain evidence="6">CGMCC 4.1467</strain>
    </source>
</reference>
<protein>
    <submittedName>
        <fullName evidence="5">PSD1 and planctomycete cytochrome C domain-containing protein</fullName>
    </submittedName>
</protein>
<dbReference type="PROSITE" id="PS51007">
    <property type="entry name" value="CYTC"/>
    <property type="match status" value="1"/>
</dbReference>
<dbReference type="Pfam" id="PF07635">
    <property type="entry name" value="PSCyt1"/>
    <property type="match status" value="1"/>
</dbReference>
<evidence type="ECO:0000256" key="1">
    <source>
        <dbReference type="ARBA" id="ARBA00022723"/>
    </source>
</evidence>
<sequence>MRQLLPILLLTLPATAEVDFAHDVRPILNANCTACHGGVKEAGEVSFIYREQALGKGESGKPVIVPGDPDASEMMVRILSTDEDEVMPKPEHGPPLKPDEIETLRQWIKEGAQWGEHWSFTPPKKHAVPKVTNTSWPRNDIDRFVLARIEAENLTPSKEADKASLLRRLSLDLTGLPPTLDELDAFIADTSPEAYEKQVDRLLASSSFGERWASMWLDLARYADSEGLGMDRRRDVWKYRDWLIDAFNRDQPYDEFTIDQLAGDLIPNSTLDQKIATTFHRLTQVNDEGGTDDEEFRVAAVLDRVSTTWEVWQGLTFGCVQCHSHPYDPIKHEEFYEFVAFFNQSVDADLSEDLPKLQVPLADTQYHRSNELQTTIRETEAALHKLRSEIDVNSRWAPMKNAQATATKAKLSIVEHQGREEYRSDSNVASGAVYQLTFPTDLPQLSALKIEFLPLDEETAKHTPEWGALLQKITIETIDADNKATPVALAEVIADEAHPLFNSNNSISGKGRGWGTYSKTFSPRHAIVVPNEPVATPPGTRIKVTIHNGGTILASFPMASKRGRLSITDDPAWTIQNSDPIIADLKKKLDAARKELNAIPRTTVPTMRERDPAYLRQTHVFIRGNWLEKGELIPEPDTPGVFPELKPEGKQATRLDLAKWIASPQNPLTALVAVNRFWLELFGTGIAPTPEDLGSAGEKPNHPQLLDTLALRFSTDMKWSMKTLIREIVTSATYRQDASISPELLERDRFNRFLARGPRQRLSAEMARDTPLAVSGLLTTKVGGPPVHPPISPGVWTPFAADKWDTPKEGEPNRYRRAIYTYWKRSIPYPSMITFDTPTREMCSKRRLVSNTPLQALTILNDPAFHECAQGLARCMKYETTGNLDARLAFGFRVATSREPSPDRLAELRSLFEDLEERYAAAPDTMKGLAGTPDGAAYTVVASVLLNLDEAITR</sequence>
<evidence type="ECO:0000313" key="5">
    <source>
        <dbReference type="EMBL" id="MFC7336821.1"/>
    </source>
</evidence>
<keyword evidence="6" id="KW-1185">Reference proteome</keyword>
<keyword evidence="3" id="KW-0349">Heme</keyword>